<keyword evidence="8" id="KW-0807">Transducer</keyword>
<reference evidence="13" key="1">
    <citation type="submission" date="2017-02" db="UniProtKB">
        <authorList>
            <consortium name="WormBaseParasite"/>
        </authorList>
    </citation>
    <scope>IDENTIFICATION</scope>
</reference>
<keyword evidence="2" id="KW-1003">Cell membrane</keyword>
<reference evidence="11 12" key="2">
    <citation type="submission" date="2018-10" db="EMBL/GenBank/DDBJ databases">
        <authorList>
            <consortium name="Pathogen Informatics"/>
        </authorList>
    </citation>
    <scope>NUCLEOTIDE SEQUENCE [LARGE SCALE GENOMIC DNA]</scope>
</reference>
<feature type="domain" description="G-protein coupled receptors family 1 profile" evidence="10">
    <location>
        <begin position="1"/>
        <end position="293"/>
    </location>
</feature>
<dbReference type="GO" id="GO:0043005">
    <property type="term" value="C:neuron projection"/>
    <property type="evidence" value="ECO:0007669"/>
    <property type="project" value="TreeGrafter"/>
</dbReference>
<evidence type="ECO:0000313" key="12">
    <source>
        <dbReference type="Proteomes" id="UP000274131"/>
    </source>
</evidence>
<dbReference type="PROSITE" id="PS50262">
    <property type="entry name" value="G_PROTEIN_RECEP_F1_2"/>
    <property type="match status" value="1"/>
</dbReference>
<dbReference type="Proteomes" id="UP000274131">
    <property type="component" value="Unassembled WGS sequence"/>
</dbReference>
<evidence type="ECO:0000256" key="7">
    <source>
        <dbReference type="ARBA" id="ARBA00023170"/>
    </source>
</evidence>
<feature type="transmembrane region" description="Helical" evidence="9">
    <location>
        <begin position="272"/>
        <end position="296"/>
    </location>
</feature>
<dbReference type="SUPFAM" id="SSF81321">
    <property type="entry name" value="Family A G protein-coupled receptor-like"/>
    <property type="match status" value="1"/>
</dbReference>
<dbReference type="CDD" id="cd00637">
    <property type="entry name" value="7tm_classA_rhodopsin-like"/>
    <property type="match status" value="1"/>
</dbReference>
<evidence type="ECO:0000313" key="13">
    <source>
        <dbReference type="WBParaSite" id="EVEC_0000299801-mRNA-1"/>
    </source>
</evidence>
<dbReference type="PANTHER" id="PTHR24229:SF40">
    <property type="entry name" value="ALLATOSTATIN C RECEPTOR 1-RELATED"/>
    <property type="match status" value="1"/>
</dbReference>
<evidence type="ECO:0000256" key="5">
    <source>
        <dbReference type="ARBA" id="ARBA00023040"/>
    </source>
</evidence>
<feature type="transmembrane region" description="Helical" evidence="9">
    <location>
        <begin position="138"/>
        <end position="156"/>
    </location>
</feature>
<evidence type="ECO:0000259" key="10">
    <source>
        <dbReference type="PROSITE" id="PS50262"/>
    </source>
</evidence>
<evidence type="ECO:0000256" key="8">
    <source>
        <dbReference type="ARBA" id="ARBA00023224"/>
    </source>
</evidence>
<gene>
    <name evidence="11" type="ORF">EVEC_LOCUS2706</name>
</gene>
<dbReference type="STRING" id="51028.A0A0N4UZF0"/>
<dbReference type="GO" id="GO:0004930">
    <property type="term" value="F:G protein-coupled receptor activity"/>
    <property type="evidence" value="ECO:0007669"/>
    <property type="project" value="UniProtKB-KW"/>
</dbReference>
<evidence type="ECO:0000256" key="2">
    <source>
        <dbReference type="ARBA" id="ARBA00022475"/>
    </source>
</evidence>
<keyword evidence="12" id="KW-1185">Reference proteome</keyword>
<dbReference type="InterPro" id="IPR017452">
    <property type="entry name" value="GPCR_Rhodpsn_7TM"/>
</dbReference>
<feature type="transmembrane region" description="Helical" evidence="9">
    <location>
        <begin position="6"/>
        <end position="30"/>
    </location>
</feature>
<evidence type="ECO:0000256" key="9">
    <source>
        <dbReference type="SAM" id="Phobius"/>
    </source>
</evidence>
<feature type="transmembrane region" description="Helical" evidence="9">
    <location>
        <begin position="196"/>
        <end position="219"/>
    </location>
</feature>
<name>A0A0N4UZF0_ENTVE</name>
<dbReference type="AlphaFoldDB" id="A0A0N4UZF0"/>
<dbReference type="WBParaSite" id="EVEC_0000299801-mRNA-1">
    <property type="protein sequence ID" value="EVEC_0000299801-mRNA-1"/>
    <property type="gene ID" value="EVEC_0000299801"/>
</dbReference>
<proteinExistence type="predicted"/>
<evidence type="ECO:0000256" key="6">
    <source>
        <dbReference type="ARBA" id="ARBA00023136"/>
    </source>
</evidence>
<protein>
    <submittedName>
        <fullName evidence="13">G_PROTEIN_RECEP_F1_2 domain-containing protein</fullName>
    </submittedName>
</protein>
<keyword evidence="6 9" id="KW-0472">Membrane</keyword>
<organism evidence="13">
    <name type="scientific">Enterobius vermicularis</name>
    <name type="common">Human pinworm</name>
    <dbReference type="NCBI Taxonomy" id="51028"/>
    <lineage>
        <taxon>Eukaryota</taxon>
        <taxon>Metazoa</taxon>
        <taxon>Ecdysozoa</taxon>
        <taxon>Nematoda</taxon>
        <taxon>Chromadorea</taxon>
        <taxon>Rhabditida</taxon>
        <taxon>Spirurina</taxon>
        <taxon>Oxyuridomorpha</taxon>
        <taxon>Oxyuroidea</taxon>
        <taxon>Oxyuridae</taxon>
        <taxon>Enterobius</taxon>
    </lineage>
</organism>
<dbReference type="PRINTS" id="PR00237">
    <property type="entry name" value="GPCRRHODOPSN"/>
</dbReference>
<comment type="subcellular location">
    <subcellularLocation>
        <location evidence="1">Cell membrane</location>
        <topology evidence="1">Multi-pass membrane protein</topology>
    </subcellularLocation>
</comment>
<accession>A0A0N4UZF0</accession>
<dbReference type="PANTHER" id="PTHR24229">
    <property type="entry name" value="NEUROPEPTIDES RECEPTOR"/>
    <property type="match status" value="1"/>
</dbReference>
<keyword evidence="7" id="KW-0675">Receptor</keyword>
<feature type="transmembrane region" description="Helical" evidence="9">
    <location>
        <begin position="91"/>
        <end position="117"/>
    </location>
</feature>
<dbReference type="GO" id="GO:0005886">
    <property type="term" value="C:plasma membrane"/>
    <property type="evidence" value="ECO:0007669"/>
    <property type="project" value="UniProtKB-SubCell"/>
</dbReference>
<dbReference type="InterPro" id="IPR000276">
    <property type="entry name" value="GPCR_Rhodpsn"/>
</dbReference>
<evidence type="ECO:0000313" key="11">
    <source>
        <dbReference type="EMBL" id="VDD87563.1"/>
    </source>
</evidence>
<dbReference type="GO" id="GO:0007218">
    <property type="term" value="P:neuropeptide signaling pathway"/>
    <property type="evidence" value="ECO:0007669"/>
    <property type="project" value="TreeGrafter"/>
</dbReference>
<keyword evidence="3 9" id="KW-0812">Transmembrane</keyword>
<feature type="transmembrane region" description="Helical" evidence="9">
    <location>
        <begin position="50"/>
        <end position="71"/>
    </location>
</feature>
<evidence type="ECO:0000256" key="3">
    <source>
        <dbReference type="ARBA" id="ARBA00022692"/>
    </source>
</evidence>
<evidence type="ECO:0000256" key="4">
    <source>
        <dbReference type="ARBA" id="ARBA00022989"/>
    </source>
</evidence>
<dbReference type="GO" id="GO:0042923">
    <property type="term" value="F:neuropeptide binding"/>
    <property type="evidence" value="ECO:0007669"/>
    <property type="project" value="TreeGrafter"/>
</dbReference>
<dbReference type="OrthoDB" id="5797723at2759"/>
<sequence>MWELYFTVIVYTLTIQLGICGNSWVICSVIRNRRPYGVSRRSPSNRLRSYIFVLAVVDFTVTITLLVRLLYLCLQKTILDGLTVRKCLFKSIPYIATAVLLIILVAMTLQVTTVGVTRDHLECQLTSSSSKERSIEKIFVASIFFSLIVFVSANYGEIIHHVRRKFWKRKARVSMDYQREQRAIAEPRYMKEMTSAILRVALFHLLCWLPFCVFLILPTEWNEADYINMMIKKVSMILKMHLKPFFQQISTLTVASLRLFRRGRQEENKTLHWIAFAVNWLVYANSACNWIFYAVMNRDLRNLIRRNTERRKRSNLSQPSLPGKFGNSFKKHFSNGFKFIHTASTISQSSGMEEHLSAHLTVTPMLSGFTPGTKRRSKSELDFAKAVHNQSLNSPHLICAVSPKDNRTLGELLINT</sequence>
<keyword evidence="5" id="KW-0297">G-protein coupled receptor</keyword>
<dbReference type="Gene3D" id="1.20.1070.10">
    <property type="entry name" value="Rhodopsin 7-helix transmembrane proteins"/>
    <property type="match status" value="2"/>
</dbReference>
<dbReference type="EMBL" id="UXUI01007434">
    <property type="protein sequence ID" value="VDD87563.1"/>
    <property type="molecule type" value="Genomic_DNA"/>
</dbReference>
<keyword evidence="4 9" id="KW-1133">Transmembrane helix</keyword>
<evidence type="ECO:0000256" key="1">
    <source>
        <dbReference type="ARBA" id="ARBA00004651"/>
    </source>
</evidence>